<dbReference type="KEGG" id="fuv:JR347_07345"/>
<dbReference type="EMBL" id="CP070608">
    <property type="protein sequence ID" value="QSE98888.1"/>
    <property type="molecule type" value="Genomic_DNA"/>
</dbReference>
<gene>
    <name evidence="1" type="ORF">JR347_07345</name>
</gene>
<dbReference type="Proteomes" id="UP000662783">
    <property type="component" value="Chromosome"/>
</dbReference>
<reference evidence="1" key="1">
    <citation type="submission" date="2021-02" db="EMBL/GenBank/DDBJ databases">
        <title>Fulvivirga sp. S481 isolated from sea water.</title>
        <authorList>
            <person name="Bae S.S."/>
            <person name="Baek K."/>
        </authorList>
    </citation>
    <scope>NUCLEOTIDE SEQUENCE</scope>
    <source>
        <strain evidence="1">S481</strain>
    </source>
</reference>
<dbReference type="AlphaFoldDB" id="A0A974WJE7"/>
<organism evidence="1 2">
    <name type="scientific">Fulvivirga lutea</name>
    <dbReference type="NCBI Taxonomy" id="2810512"/>
    <lineage>
        <taxon>Bacteria</taxon>
        <taxon>Pseudomonadati</taxon>
        <taxon>Bacteroidota</taxon>
        <taxon>Cytophagia</taxon>
        <taxon>Cytophagales</taxon>
        <taxon>Fulvivirgaceae</taxon>
        <taxon>Fulvivirga</taxon>
    </lineage>
</organism>
<name>A0A974WJE7_9BACT</name>
<dbReference type="InterPro" id="IPR010282">
    <property type="entry name" value="Uncharacterised_HutD/Ves"/>
</dbReference>
<dbReference type="SUPFAM" id="SSF51182">
    <property type="entry name" value="RmlC-like cupins"/>
    <property type="match status" value="1"/>
</dbReference>
<accession>A0A974WJE7</accession>
<sequence>MQIQLHNSFKTTQWSGGTTTELFIFPANADFKSGGFKLRLSTATVEIDESVFTKLPNVNRTLVVLEGQMKLEHTNHHQKLLIPFEMDHFSGNWETISKGKCTDFNLMTKGDISSKVSIIQLKAGEQKLLKLDKGDHFFYNYHQPVKLTYNEQQTIPVKSLTQISLDSDAKEISISSMTNCNIIYVYIDNLN</sequence>
<dbReference type="Gene3D" id="2.60.120.10">
    <property type="entry name" value="Jelly Rolls"/>
    <property type="match status" value="1"/>
</dbReference>
<dbReference type="InterPro" id="IPR011051">
    <property type="entry name" value="RmlC_Cupin_sf"/>
</dbReference>
<dbReference type="RefSeq" id="WP_205723402.1">
    <property type="nucleotide sequence ID" value="NZ_CP070608.1"/>
</dbReference>
<protein>
    <submittedName>
        <fullName evidence="1">HutD family protein</fullName>
    </submittedName>
</protein>
<dbReference type="PANTHER" id="PTHR37943">
    <property type="entry name" value="PROTEIN VES"/>
    <property type="match status" value="1"/>
</dbReference>
<evidence type="ECO:0000313" key="1">
    <source>
        <dbReference type="EMBL" id="QSE98888.1"/>
    </source>
</evidence>
<proteinExistence type="predicted"/>
<dbReference type="Pfam" id="PF05962">
    <property type="entry name" value="HutD"/>
    <property type="match status" value="1"/>
</dbReference>
<evidence type="ECO:0000313" key="2">
    <source>
        <dbReference type="Proteomes" id="UP000662783"/>
    </source>
</evidence>
<dbReference type="InterPro" id="IPR014710">
    <property type="entry name" value="RmlC-like_jellyroll"/>
</dbReference>
<keyword evidence="2" id="KW-1185">Reference proteome</keyword>
<dbReference type="PANTHER" id="PTHR37943:SF1">
    <property type="entry name" value="PROTEIN VES"/>
    <property type="match status" value="1"/>
</dbReference>